<keyword evidence="5" id="KW-0479">Metal-binding</keyword>
<feature type="region of interest" description="Disordered" evidence="8">
    <location>
        <begin position="20"/>
        <end position="40"/>
    </location>
</feature>
<evidence type="ECO:0000256" key="5">
    <source>
        <dbReference type="ARBA" id="ARBA00022723"/>
    </source>
</evidence>
<dbReference type="GO" id="GO:0004523">
    <property type="term" value="F:RNA-DNA hybrid ribonuclease activity"/>
    <property type="evidence" value="ECO:0007669"/>
    <property type="project" value="UniProtKB-EC"/>
</dbReference>
<dbReference type="InterPro" id="IPR012337">
    <property type="entry name" value="RNaseH-like_sf"/>
</dbReference>
<evidence type="ECO:0000256" key="6">
    <source>
        <dbReference type="ARBA" id="ARBA00022759"/>
    </source>
</evidence>
<evidence type="ECO:0000256" key="3">
    <source>
        <dbReference type="ARBA" id="ARBA00012180"/>
    </source>
</evidence>
<dbReference type="SUPFAM" id="SSF53098">
    <property type="entry name" value="Ribonuclease H-like"/>
    <property type="match status" value="1"/>
</dbReference>
<dbReference type="OrthoDB" id="407198at2759"/>
<dbReference type="GO" id="GO:0043137">
    <property type="term" value="P:DNA replication, removal of RNA primer"/>
    <property type="evidence" value="ECO:0007669"/>
    <property type="project" value="TreeGrafter"/>
</dbReference>
<gene>
    <name evidence="10" type="ORF">CVT26_013854</name>
</gene>
<dbReference type="Gene3D" id="3.30.420.10">
    <property type="entry name" value="Ribonuclease H-like superfamily/Ribonuclease H"/>
    <property type="match status" value="1"/>
</dbReference>
<dbReference type="Pfam" id="PF00075">
    <property type="entry name" value="RNase_H"/>
    <property type="match status" value="1"/>
</dbReference>
<evidence type="ECO:0000313" key="11">
    <source>
        <dbReference type="Proteomes" id="UP000284706"/>
    </source>
</evidence>
<dbReference type="PROSITE" id="PS50879">
    <property type="entry name" value="RNASE_H_1"/>
    <property type="match status" value="1"/>
</dbReference>
<evidence type="ECO:0000256" key="8">
    <source>
        <dbReference type="SAM" id="MobiDB-lite"/>
    </source>
</evidence>
<dbReference type="Proteomes" id="UP000284706">
    <property type="component" value="Unassembled WGS sequence"/>
</dbReference>
<feature type="domain" description="RNase H type-1" evidence="9">
    <location>
        <begin position="5"/>
        <end position="163"/>
    </location>
</feature>
<dbReference type="InterPro" id="IPR002156">
    <property type="entry name" value="RNaseH_domain"/>
</dbReference>
<evidence type="ECO:0000256" key="4">
    <source>
        <dbReference type="ARBA" id="ARBA00022722"/>
    </source>
</evidence>
<sequence>MAGDIAMSVIIRSCSSKPTARVRTTAHTAPTQAPRTSTAHPTCSTAITAQRLPLTPRDATSNRAELSGVIFALWHCNWHNTFDKIVVATDSEYVVKGCTEWANEWVRRGWRTASYAQVKNQDLWEQLLARIEWLQGRNCQVLFWKIPREWNSRADAAAKRAAARADVGCV</sequence>
<protein>
    <recommendedName>
        <fullName evidence="3">ribonuclease H</fullName>
        <ecNumber evidence="3">3.1.26.4</ecNumber>
    </recommendedName>
</protein>
<dbReference type="EMBL" id="NHYE01005543">
    <property type="protein sequence ID" value="PPQ70388.1"/>
    <property type="molecule type" value="Genomic_DNA"/>
</dbReference>
<dbReference type="AlphaFoldDB" id="A0A409VVW7"/>
<keyword evidence="7" id="KW-0378">Hydrolase</keyword>
<comment type="similarity">
    <text evidence="2">Belongs to the RNase H family.</text>
</comment>
<dbReference type="InterPro" id="IPR050092">
    <property type="entry name" value="RNase_H"/>
</dbReference>
<dbReference type="EC" id="3.1.26.4" evidence="3"/>
<proteinExistence type="inferred from homology"/>
<dbReference type="PANTHER" id="PTHR10642">
    <property type="entry name" value="RIBONUCLEASE H1"/>
    <property type="match status" value="1"/>
</dbReference>
<dbReference type="STRING" id="231916.A0A409VVW7"/>
<keyword evidence="4" id="KW-0540">Nuclease</keyword>
<organism evidence="10 11">
    <name type="scientific">Gymnopilus dilepis</name>
    <dbReference type="NCBI Taxonomy" id="231916"/>
    <lineage>
        <taxon>Eukaryota</taxon>
        <taxon>Fungi</taxon>
        <taxon>Dikarya</taxon>
        <taxon>Basidiomycota</taxon>
        <taxon>Agaricomycotina</taxon>
        <taxon>Agaricomycetes</taxon>
        <taxon>Agaricomycetidae</taxon>
        <taxon>Agaricales</taxon>
        <taxon>Agaricineae</taxon>
        <taxon>Hymenogastraceae</taxon>
        <taxon>Gymnopilus</taxon>
    </lineage>
</organism>
<keyword evidence="6" id="KW-0255">Endonuclease</keyword>
<name>A0A409VVW7_9AGAR</name>
<evidence type="ECO:0000313" key="10">
    <source>
        <dbReference type="EMBL" id="PPQ70388.1"/>
    </source>
</evidence>
<dbReference type="PANTHER" id="PTHR10642:SF26">
    <property type="entry name" value="RIBONUCLEASE H1"/>
    <property type="match status" value="1"/>
</dbReference>
<reference evidence="10 11" key="1">
    <citation type="journal article" date="2018" name="Evol. Lett.">
        <title>Horizontal gene cluster transfer increased hallucinogenic mushroom diversity.</title>
        <authorList>
            <person name="Reynolds H.T."/>
            <person name="Vijayakumar V."/>
            <person name="Gluck-Thaler E."/>
            <person name="Korotkin H.B."/>
            <person name="Matheny P.B."/>
            <person name="Slot J.C."/>
        </authorList>
    </citation>
    <scope>NUCLEOTIDE SEQUENCE [LARGE SCALE GENOMIC DNA]</scope>
    <source>
        <strain evidence="10 11">SRW20</strain>
    </source>
</reference>
<accession>A0A409VVW7</accession>
<evidence type="ECO:0000259" key="9">
    <source>
        <dbReference type="PROSITE" id="PS50879"/>
    </source>
</evidence>
<comment type="catalytic activity">
    <reaction evidence="1">
        <text>Endonucleolytic cleavage to 5'-phosphomonoester.</text>
        <dbReference type="EC" id="3.1.26.4"/>
    </reaction>
</comment>
<evidence type="ECO:0000256" key="7">
    <source>
        <dbReference type="ARBA" id="ARBA00022801"/>
    </source>
</evidence>
<dbReference type="InterPro" id="IPR036397">
    <property type="entry name" value="RNaseH_sf"/>
</dbReference>
<feature type="compositionally biased region" description="Polar residues" evidence="8">
    <location>
        <begin position="25"/>
        <end position="40"/>
    </location>
</feature>
<dbReference type="GO" id="GO:0046872">
    <property type="term" value="F:metal ion binding"/>
    <property type="evidence" value="ECO:0007669"/>
    <property type="project" value="UniProtKB-KW"/>
</dbReference>
<keyword evidence="11" id="KW-1185">Reference proteome</keyword>
<dbReference type="InParanoid" id="A0A409VVW7"/>
<evidence type="ECO:0000256" key="2">
    <source>
        <dbReference type="ARBA" id="ARBA00005300"/>
    </source>
</evidence>
<dbReference type="GO" id="GO:0003676">
    <property type="term" value="F:nucleic acid binding"/>
    <property type="evidence" value="ECO:0007669"/>
    <property type="project" value="InterPro"/>
</dbReference>
<comment type="caution">
    <text evidence="10">The sequence shown here is derived from an EMBL/GenBank/DDBJ whole genome shotgun (WGS) entry which is preliminary data.</text>
</comment>
<evidence type="ECO:0000256" key="1">
    <source>
        <dbReference type="ARBA" id="ARBA00000077"/>
    </source>
</evidence>